<evidence type="ECO:0008006" key="3">
    <source>
        <dbReference type="Google" id="ProtNLM"/>
    </source>
</evidence>
<comment type="similarity">
    <text evidence="1">Belongs to the TolB family.</text>
</comment>
<protein>
    <recommendedName>
        <fullName evidence="3">Dipeptidylpeptidase IV N-terminal domain-containing protein</fullName>
    </recommendedName>
</protein>
<sequence>PDFSPIAPLMAITAKRTIGWEVASYHLQTKKLTFLTEGGSSCRPHFSWDGNRIAYVSGEADGKGDIWLMNPDGNEKIRLTQRDKTHDYFPAWSPDDKFIVFSSTFSYKKKLKGDWALYLVEVENRKIILLLDTPGGDLFPDWHK</sequence>
<dbReference type="Pfam" id="PF07676">
    <property type="entry name" value="PD40"/>
    <property type="match status" value="2"/>
</dbReference>
<dbReference type="InterPro" id="IPR011659">
    <property type="entry name" value="WD40"/>
</dbReference>
<proteinExistence type="inferred from homology"/>
<reference evidence="2" key="1">
    <citation type="journal article" date="2014" name="Front. Microbiol.">
        <title>High frequency of phylogenetically diverse reductive dehalogenase-homologous genes in deep subseafloor sedimentary metagenomes.</title>
        <authorList>
            <person name="Kawai M."/>
            <person name="Futagami T."/>
            <person name="Toyoda A."/>
            <person name="Takaki Y."/>
            <person name="Nishi S."/>
            <person name="Hori S."/>
            <person name="Arai W."/>
            <person name="Tsubouchi T."/>
            <person name="Morono Y."/>
            <person name="Uchiyama I."/>
            <person name="Ito T."/>
            <person name="Fujiyama A."/>
            <person name="Inagaki F."/>
            <person name="Takami H."/>
        </authorList>
    </citation>
    <scope>NUCLEOTIDE SEQUENCE</scope>
    <source>
        <strain evidence="2">Expedition CK06-06</strain>
    </source>
</reference>
<organism evidence="2">
    <name type="scientific">marine sediment metagenome</name>
    <dbReference type="NCBI Taxonomy" id="412755"/>
    <lineage>
        <taxon>unclassified sequences</taxon>
        <taxon>metagenomes</taxon>
        <taxon>ecological metagenomes</taxon>
    </lineage>
</organism>
<name>X0RYF1_9ZZZZ</name>
<dbReference type="PANTHER" id="PTHR36842">
    <property type="entry name" value="PROTEIN TOLB HOMOLOG"/>
    <property type="match status" value="1"/>
</dbReference>
<evidence type="ECO:0000256" key="1">
    <source>
        <dbReference type="ARBA" id="ARBA00009820"/>
    </source>
</evidence>
<dbReference type="InterPro" id="IPR011042">
    <property type="entry name" value="6-blade_b-propeller_TolB-like"/>
</dbReference>
<accession>X0RYF1</accession>
<gene>
    <name evidence="2" type="ORF">S01H1_16892</name>
</gene>
<dbReference type="SUPFAM" id="SSF69304">
    <property type="entry name" value="Tricorn protease N-terminal domain"/>
    <property type="match status" value="1"/>
</dbReference>
<evidence type="ECO:0000313" key="2">
    <source>
        <dbReference type="EMBL" id="GAF67991.1"/>
    </source>
</evidence>
<dbReference type="EMBL" id="BARS01008920">
    <property type="protein sequence ID" value="GAF67991.1"/>
    <property type="molecule type" value="Genomic_DNA"/>
</dbReference>
<comment type="caution">
    <text evidence="2">The sequence shown here is derived from an EMBL/GenBank/DDBJ whole genome shotgun (WGS) entry which is preliminary data.</text>
</comment>
<dbReference type="AlphaFoldDB" id="X0RYF1"/>
<feature type="non-terminal residue" evidence="2">
    <location>
        <position position="1"/>
    </location>
</feature>
<dbReference type="Gene3D" id="2.120.10.30">
    <property type="entry name" value="TolB, C-terminal domain"/>
    <property type="match status" value="1"/>
</dbReference>